<feature type="transmembrane region" description="Helical" evidence="8">
    <location>
        <begin position="370"/>
        <end position="391"/>
    </location>
</feature>
<gene>
    <name evidence="10" type="ORF">CFBP5473_21925</name>
    <name evidence="11" type="ORF">J5285_24165</name>
</gene>
<dbReference type="InterPro" id="IPR036259">
    <property type="entry name" value="MFS_trans_sf"/>
</dbReference>
<comment type="caution">
    <text evidence="8">Lacks conserved residue(s) required for the propagation of feature annotation.</text>
</comment>
<dbReference type="NCBIfam" id="TIGR00710">
    <property type="entry name" value="efflux_Bcr_CflA"/>
    <property type="match status" value="1"/>
</dbReference>
<reference evidence="10 12" key="1">
    <citation type="submission" date="2019-04" db="EMBL/GenBank/DDBJ databases">
        <title>Complete genome sequence of Agrobacterium larrymoorei CFBP5473.</title>
        <authorList>
            <person name="Haryono M."/>
            <person name="Chou L."/>
            <person name="Lin Y.-C."/>
            <person name="Lai E.-M."/>
            <person name="Kuo C.-H."/>
        </authorList>
    </citation>
    <scope>NUCLEOTIDE SEQUENCE [LARGE SCALE GENOMIC DNA]</scope>
    <source>
        <strain evidence="10 12">CFBP5473</strain>
        <plasmid evidence="10">pAlCFBP5473</plasmid>
        <plasmid evidence="12">palcfbp5473</plasmid>
    </source>
</reference>
<keyword evidence="4" id="KW-1003">Cell membrane</keyword>
<geneLocation type="plasmid" evidence="11 13">
    <name>unnamed1</name>
</geneLocation>
<dbReference type="InterPro" id="IPR011701">
    <property type="entry name" value="MFS"/>
</dbReference>
<evidence type="ECO:0000256" key="2">
    <source>
        <dbReference type="ARBA" id="ARBA00006236"/>
    </source>
</evidence>
<feature type="transmembrane region" description="Helical" evidence="8">
    <location>
        <begin position="47"/>
        <end position="63"/>
    </location>
</feature>
<keyword evidence="10" id="KW-0614">Plasmid</keyword>
<feature type="transmembrane region" description="Helical" evidence="8">
    <location>
        <begin position="279"/>
        <end position="300"/>
    </location>
</feature>
<dbReference type="Proteomes" id="UP000298545">
    <property type="component" value="Plasmid pAlCFBP5473"/>
</dbReference>
<dbReference type="KEGG" id="alf:CFBP5473_21925"/>
<comment type="subcellular location">
    <subcellularLocation>
        <location evidence="8">Cell inner membrane</location>
        <topology evidence="8">Multi-pass membrane protein</topology>
    </subcellularLocation>
    <subcellularLocation>
        <location evidence="1">Cell membrane</location>
        <topology evidence="1">Multi-pass membrane protein</topology>
    </subcellularLocation>
</comment>
<evidence type="ECO:0000256" key="5">
    <source>
        <dbReference type="ARBA" id="ARBA00022692"/>
    </source>
</evidence>
<keyword evidence="8" id="KW-0997">Cell inner membrane</keyword>
<feature type="transmembrane region" description="Helical" evidence="8">
    <location>
        <begin position="75"/>
        <end position="95"/>
    </location>
</feature>
<dbReference type="InterPro" id="IPR020846">
    <property type="entry name" value="MFS_dom"/>
</dbReference>
<dbReference type="PROSITE" id="PS50850">
    <property type="entry name" value="MFS"/>
    <property type="match status" value="1"/>
</dbReference>
<dbReference type="Pfam" id="PF07690">
    <property type="entry name" value="MFS_1"/>
    <property type="match status" value="1"/>
</dbReference>
<dbReference type="InterPro" id="IPR004812">
    <property type="entry name" value="Efflux_drug-R_Bcr/CmlA"/>
</dbReference>
<dbReference type="OrthoDB" id="9800416at2"/>
<dbReference type="RefSeq" id="WP_027676791.1">
    <property type="nucleotide sequence ID" value="NZ_CP039693.1"/>
</dbReference>
<geneLocation type="plasmid" evidence="10">
    <name>pAlCFBP5473</name>
</geneLocation>
<evidence type="ECO:0000256" key="7">
    <source>
        <dbReference type="ARBA" id="ARBA00023136"/>
    </source>
</evidence>
<keyword evidence="3 8" id="KW-0813">Transport</keyword>
<dbReference type="AlphaFoldDB" id="A0A4D7E5V7"/>
<evidence type="ECO:0000256" key="3">
    <source>
        <dbReference type="ARBA" id="ARBA00022448"/>
    </source>
</evidence>
<dbReference type="GO" id="GO:0005886">
    <property type="term" value="C:plasma membrane"/>
    <property type="evidence" value="ECO:0007669"/>
    <property type="project" value="UniProtKB-SubCell"/>
</dbReference>
<dbReference type="STRING" id="1367849.GCA_000518585_04261"/>
<feature type="transmembrane region" description="Helical" evidence="8">
    <location>
        <begin position="213"/>
        <end position="241"/>
    </location>
</feature>
<dbReference type="PANTHER" id="PTHR23502:SF132">
    <property type="entry name" value="POLYAMINE TRANSPORTER 2-RELATED"/>
    <property type="match status" value="1"/>
</dbReference>
<dbReference type="GO" id="GO:0042910">
    <property type="term" value="F:xenobiotic transmembrane transporter activity"/>
    <property type="evidence" value="ECO:0007669"/>
    <property type="project" value="InterPro"/>
</dbReference>
<keyword evidence="6 8" id="KW-1133">Transmembrane helix</keyword>
<evidence type="ECO:0000256" key="1">
    <source>
        <dbReference type="ARBA" id="ARBA00004651"/>
    </source>
</evidence>
<dbReference type="CDD" id="cd17320">
    <property type="entry name" value="MFS_MdfA_MDR_like"/>
    <property type="match status" value="1"/>
</dbReference>
<accession>A0A4D7E5V7</accession>
<evidence type="ECO:0000313" key="11">
    <source>
        <dbReference type="EMBL" id="QYA10659.1"/>
    </source>
</evidence>
<feature type="transmembrane region" description="Helical" evidence="8">
    <location>
        <begin position="164"/>
        <end position="183"/>
    </location>
</feature>
<sequence length="401" mass="41971">MSNFSRRRLAPILGLLGALGPLSIDMYLPGMPQIAYGFSVDESKVQLSLMSFFGGLMIGQLVFGPLSDALGRKPMLLAGLFAFVASSVGCVMADSSVAFCIWRFLQGLGGSVGFVVGLAIVRDLHSGRAAASLISLVMVVQGVAPIVAPMIGSTIIAYAPWQMIFVSLAIFGAGCIFLVCVALPETRDATYRTCIQPLDVIRLYQSVILDRKFLPYASVLALAMAGFFAYLAGSSFVFISVHGLSPTIYSALFAINAFGLVVGAQIGPRLMTRFTPERIIMVALAVYGFIAVAILSYELLHGAGTASIASSLFIITFSVALVMPLASALALEPFGAVSGAASALMGGMNFAAGTVATLFVAAFADGTAKPMLITIAFFALSATGVAAMFFPRKSLLRASLK</sequence>
<dbReference type="Proteomes" id="UP000826513">
    <property type="component" value="Plasmid unnamed1"/>
</dbReference>
<organism evidence="10 12">
    <name type="scientific">Agrobacterium larrymoorei</name>
    <dbReference type="NCBI Taxonomy" id="160699"/>
    <lineage>
        <taxon>Bacteria</taxon>
        <taxon>Pseudomonadati</taxon>
        <taxon>Pseudomonadota</taxon>
        <taxon>Alphaproteobacteria</taxon>
        <taxon>Hyphomicrobiales</taxon>
        <taxon>Rhizobiaceae</taxon>
        <taxon>Rhizobium/Agrobacterium group</taxon>
        <taxon>Agrobacterium</taxon>
    </lineage>
</organism>
<dbReference type="EMBL" id="CP072170">
    <property type="protein sequence ID" value="QYA10659.1"/>
    <property type="molecule type" value="Genomic_DNA"/>
</dbReference>
<dbReference type="Gene3D" id="1.20.1720.10">
    <property type="entry name" value="Multidrug resistance protein D"/>
    <property type="match status" value="1"/>
</dbReference>
<feature type="domain" description="Major facilitator superfamily (MFS) profile" evidence="9">
    <location>
        <begin position="9"/>
        <end position="394"/>
    </location>
</feature>
<feature type="transmembrane region" description="Helical" evidence="8">
    <location>
        <begin position="306"/>
        <end position="331"/>
    </location>
</feature>
<feature type="transmembrane region" description="Helical" evidence="8">
    <location>
        <begin position="343"/>
        <end position="364"/>
    </location>
</feature>
<feature type="transmembrane region" description="Helical" evidence="8">
    <location>
        <begin position="247"/>
        <end position="267"/>
    </location>
</feature>
<evidence type="ECO:0000256" key="8">
    <source>
        <dbReference type="RuleBase" id="RU365088"/>
    </source>
</evidence>
<proteinExistence type="inferred from homology"/>
<dbReference type="GO" id="GO:1990961">
    <property type="term" value="P:xenobiotic detoxification by transmembrane export across the plasma membrane"/>
    <property type="evidence" value="ECO:0007669"/>
    <property type="project" value="InterPro"/>
</dbReference>
<keyword evidence="13" id="KW-1185">Reference proteome</keyword>
<evidence type="ECO:0000259" key="9">
    <source>
        <dbReference type="PROSITE" id="PS50850"/>
    </source>
</evidence>
<evidence type="ECO:0000313" key="13">
    <source>
        <dbReference type="Proteomes" id="UP000826513"/>
    </source>
</evidence>
<keyword evidence="7 8" id="KW-0472">Membrane</keyword>
<dbReference type="PANTHER" id="PTHR23502">
    <property type="entry name" value="MAJOR FACILITATOR SUPERFAMILY"/>
    <property type="match status" value="1"/>
</dbReference>
<protein>
    <recommendedName>
        <fullName evidence="8">Bcr/CflA family efflux transporter</fullName>
    </recommendedName>
</protein>
<evidence type="ECO:0000313" key="12">
    <source>
        <dbReference type="Proteomes" id="UP000298545"/>
    </source>
</evidence>
<reference evidence="11 13" key="2">
    <citation type="submission" date="2021-03" db="EMBL/GenBank/DDBJ databases">
        <title>Rapid diversification of plasmids in a genus of pathogenic and nitrogen fixing bacteria.</title>
        <authorList>
            <person name="Weisberg A.J."/>
            <person name="Miller M."/>
            <person name="Ream W."/>
            <person name="Grunwald N.J."/>
            <person name="Chang J.H."/>
        </authorList>
    </citation>
    <scope>NUCLEOTIDE SEQUENCE [LARGE SCALE GENOMIC DNA]</scope>
    <source>
        <strain evidence="11 13">AF3.44</strain>
        <plasmid evidence="11 13">unnamed1</plasmid>
    </source>
</reference>
<evidence type="ECO:0000256" key="4">
    <source>
        <dbReference type="ARBA" id="ARBA00022475"/>
    </source>
</evidence>
<name>A0A4D7E5V7_9HYPH</name>
<dbReference type="SUPFAM" id="SSF103473">
    <property type="entry name" value="MFS general substrate transporter"/>
    <property type="match status" value="1"/>
</dbReference>
<feature type="transmembrane region" description="Helical" evidence="8">
    <location>
        <begin position="133"/>
        <end position="158"/>
    </location>
</feature>
<dbReference type="EMBL" id="CP039693">
    <property type="protein sequence ID" value="QCJ00661.1"/>
    <property type="molecule type" value="Genomic_DNA"/>
</dbReference>
<feature type="transmembrane region" description="Helical" evidence="8">
    <location>
        <begin position="101"/>
        <end position="121"/>
    </location>
</feature>
<evidence type="ECO:0000313" key="10">
    <source>
        <dbReference type="EMBL" id="QCJ00661.1"/>
    </source>
</evidence>
<keyword evidence="5 8" id="KW-0812">Transmembrane</keyword>
<geneLocation type="plasmid" evidence="12">
    <name>palcfbp5473</name>
</geneLocation>
<evidence type="ECO:0000256" key="6">
    <source>
        <dbReference type="ARBA" id="ARBA00022989"/>
    </source>
</evidence>
<comment type="similarity">
    <text evidence="2 8">Belongs to the major facilitator superfamily. Bcr/CmlA family.</text>
</comment>